<comment type="subunit">
    <text evidence="2">Interacts transiently with the RNA polymerase catalytic core formed by RpoA, RpoB, RpoC and RpoZ (2 alpha, 1 beta, 1 beta' and 1 omega subunit) to form the RNA polymerase holoenzyme that can initiate transcription.</text>
</comment>
<dbReference type="InterPro" id="IPR013325">
    <property type="entry name" value="RNA_pol_sigma_r2"/>
</dbReference>
<dbReference type="InterPro" id="IPR007627">
    <property type="entry name" value="RNA_pol_sigma70_r2"/>
</dbReference>
<dbReference type="GO" id="GO:0016987">
    <property type="term" value="F:sigma factor activity"/>
    <property type="evidence" value="ECO:0007669"/>
    <property type="project" value="UniProtKB-KW"/>
</dbReference>
<dbReference type="InterPro" id="IPR036388">
    <property type="entry name" value="WH-like_DNA-bd_sf"/>
</dbReference>
<dbReference type="GO" id="GO:0006352">
    <property type="term" value="P:DNA-templated transcription initiation"/>
    <property type="evidence" value="ECO:0007669"/>
    <property type="project" value="InterPro"/>
</dbReference>
<dbReference type="SUPFAM" id="SSF88659">
    <property type="entry name" value="Sigma3 and sigma4 domains of RNA polymerase sigma factors"/>
    <property type="match status" value="1"/>
</dbReference>
<dbReference type="Gene3D" id="3.10.450.50">
    <property type="match status" value="1"/>
</dbReference>
<accession>A0A161X7D4</accession>
<comment type="caution">
    <text evidence="9">The sequence shown here is derived from an EMBL/GenBank/DDBJ whole genome shotgun (WGS) entry which is preliminary data.</text>
</comment>
<dbReference type="PANTHER" id="PTHR30173">
    <property type="entry name" value="SIGMA 19 FACTOR"/>
    <property type="match status" value="1"/>
</dbReference>
<dbReference type="InterPro" id="IPR052704">
    <property type="entry name" value="ECF_Sigma-70_Domain"/>
</dbReference>
<evidence type="ECO:0000256" key="2">
    <source>
        <dbReference type="ARBA" id="ARBA00011344"/>
    </source>
</evidence>
<gene>
    <name evidence="9" type="ORF">AWN90_14350</name>
</gene>
<dbReference type="InterPro" id="IPR013249">
    <property type="entry name" value="RNA_pol_sigma70_r4_t2"/>
</dbReference>
<comment type="similarity">
    <text evidence="1">Belongs to the sigma-70 factor family. ECF subfamily.</text>
</comment>
<evidence type="ECO:0000256" key="5">
    <source>
        <dbReference type="ARBA" id="ARBA00023125"/>
    </source>
</evidence>
<dbReference type="InterPro" id="IPR013324">
    <property type="entry name" value="RNA_pol_sigma_r3/r4-like"/>
</dbReference>
<keyword evidence="6" id="KW-0804">Transcription</keyword>
<keyword evidence="10" id="KW-1185">Reference proteome</keyword>
<dbReference type="Pfam" id="PF08281">
    <property type="entry name" value="Sigma70_r4_2"/>
    <property type="match status" value="1"/>
</dbReference>
<dbReference type="SUPFAM" id="SSF88946">
    <property type="entry name" value="Sigma2 domain of RNA polymerase sigma factors"/>
    <property type="match status" value="1"/>
</dbReference>
<dbReference type="STRING" id="455432.AWN90_14350"/>
<dbReference type="Gene3D" id="1.10.1740.10">
    <property type="match status" value="1"/>
</dbReference>
<dbReference type="NCBIfam" id="TIGR02937">
    <property type="entry name" value="sigma70-ECF"/>
    <property type="match status" value="1"/>
</dbReference>
<dbReference type="RefSeq" id="WP_067580962.1">
    <property type="nucleotide sequence ID" value="NZ_JABMCZ010000002.1"/>
</dbReference>
<name>A0A161X7D4_9NOCA</name>
<dbReference type="Pfam" id="PF04542">
    <property type="entry name" value="Sigma70_r2"/>
    <property type="match status" value="1"/>
</dbReference>
<evidence type="ECO:0000256" key="6">
    <source>
        <dbReference type="ARBA" id="ARBA00023163"/>
    </source>
</evidence>
<evidence type="ECO:0000313" key="10">
    <source>
        <dbReference type="Proteomes" id="UP000076512"/>
    </source>
</evidence>
<sequence length="307" mass="33175">MVAALLADLFESHRAHLLSVAYRLTGSVTDAEDAVQESWLRLATARQYEIEDLRAWLTTVVSRICLDRMRSAASRREHYVGQWLPEPVVTAPTPSSTPDPLETVVRKQEFRLAALIVLDTLTPPQRVSFVLHDGFGVPFDEIADILDVSTDAARQLATRARKAVAHTPEPVADTTHVAAVQRLLTALASGDIAAVVAALHPDAEFVADAGGTTRTALKAVVGAEKFARLALSLLTRFDLDLSERNSVEFEFVNVNGQLGLLLAERAPRGDVPGSPTRVIGFTVRDGRVGGAYDLSNPTKLAGVRVGR</sequence>
<keyword evidence="5" id="KW-0238">DNA-binding</keyword>
<dbReference type="NCBIfam" id="NF007214">
    <property type="entry name" value="PRK09636.1"/>
    <property type="match status" value="1"/>
</dbReference>
<evidence type="ECO:0000259" key="8">
    <source>
        <dbReference type="Pfam" id="PF08281"/>
    </source>
</evidence>
<evidence type="ECO:0000313" key="9">
    <source>
        <dbReference type="EMBL" id="KZM68938.1"/>
    </source>
</evidence>
<dbReference type="InterPro" id="IPR032710">
    <property type="entry name" value="NTF2-like_dom_sf"/>
</dbReference>
<keyword evidence="3" id="KW-0805">Transcription regulation</keyword>
<feature type="domain" description="RNA polymerase sigma factor 70 region 4 type 2" evidence="8">
    <location>
        <begin position="118"/>
        <end position="163"/>
    </location>
</feature>
<keyword evidence="4" id="KW-0731">Sigma factor</keyword>
<protein>
    <submittedName>
        <fullName evidence="9">RNA polymerase subunit sigma</fullName>
    </submittedName>
</protein>
<dbReference type="GO" id="GO:0003677">
    <property type="term" value="F:DNA binding"/>
    <property type="evidence" value="ECO:0007669"/>
    <property type="project" value="UniProtKB-KW"/>
</dbReference>
<dbReference type="AlphaFoldDB" id="A0A161X7D4"/>
<dbReference type="SUPFAM" id="SSF54427">
    <property type="entry name" value="NTF2-like"/>
    <property type="match status" value="1"/>
</dbReference>
<evidence type="ECO:0000256" key="4">
    <source>
        <dbReference type="ARBA" id="ARBA00023082"/>
    </source>
</evidence>
<dbReference type="Proteomes" id="UP000076512">
    <property type="component" value="Unassembled WGS sequence"/>
</dbReference>
<dbReference type="OrthoDB" id="3211555at2"/>
<organism evidence="9 10">
    <name type="scientific">Nocardia terpenica</name>
    <dbReference type="NCBI Taxonomy" id="455432"/>
    <lineage>
        <taxon>Bacteria</taxon>
        <taxon>Bacillati</taxon>
        <taxon>Actinomycetota</taxon>
        <taxon>Actinomycetes</taxon>
        <taxon>Mycobacteriales</taxon>
        <taxon>Nocardiaceae</taxon>
        <taxon>Nocardia</taxon>
    </lineage>
</organism>
<evidence type="ECO:0000256" key="1">
    <source>
        <dbReference type="ARBA" id="ARBA00010641"/>
    </source>
</evidence>
<dbReference type="InterPro" id="IPR014284">
    <property type="entry name" value="RNA_pol_sigma-70_dom"/>
</dbReference>
<feature type="domain" description="RNA polymerase sigma-70 region 2" evidence="7">
    <location>
        <begin position="9"/>
        <end position="73"/>
    </location>
</feature>
<dbReference type="PANTHER" id="PTHR30173:SF36">
    <property type="entry name" value="ECF RNA POLYMERASE SIGMA FACTOR SIGJ"/>
    <property type="match status" value="1"/>
</dbReference>
<evidence type="ECO:0000256" key="3">
    <source>
        <dbReference type="ARBA" id="ARBA00023015"/>
    </source>
</evidence>
<dbReference type="Gene3D" id="1.10.10.10">
    <property type="entry name" value="Winged helix-like DNA-binding domain superfamily/Winged helix DNA-binding domain"/>
    <property type="match status" value="1"/>
</dbReference>
<reference evidence="9 10" key="1">
    <citation type="submission" date="2016-04" db="EMBL/GenBank/DDBJ databases">
        <authorList>
            <person name="Evans L.H."/>
            <person name="Alamgir A."/>
            <person name="Owens N."/>
            <person name="Weber N.D."/>
            <person name="Virtaneva K."/>
            <person name="Barbian K."/>
            <person name="Babar A."/>
            <person name="Rosenke K."/>
        </authorList>
    </citation>
    <scope>NUCLEOTIDE SEQUENCE [LARGE SCALE GENOMIC DNA]</scope>
    <source>
        <strain evidence="9 10">IFM 0406</strain>
    </source>
</reference>
<dbReference type="EMBL" id="LWGR01000021">
    <property type="protein sequence ID" value="KZM68938.1"/>
    <property type="molecule type" value="Genomic_DNA"/>
</dbReference>
<evidence type="ECO:0000259" key="7">
    <source>
        <dbReference type="Pfam" id="PF04542"/>
    </source>
</evidence>
<proteinExistence type="inferred from homology"/>